<evidence type="ECO:0000313" key="6">
    <source>
        <dbReference type="EMBL" id="MDT0382800.1"/>
    </source>
</evidence>
<protein>
    <submittedName>
        <fullName evidence="6">3'-5' exonuclease</fullName>
    </submittedName>
</protein>
<keyword evidence="6" id="KW-0540">Nuclease</keyword>
<proteinExistence type="predicted"/>
<keyword evidence="3" id="KW-0347">Helicase</keyword>
<evidence type="ECO:0000256" key="4">
    <source>
        <dbReference type="ARBA" id="ARBA00022840"/>
    </source>
</evidence>
<gene>
    <name evidence="6" type="ORF">RM572_29050</name>
</gene>
<dbReference type="RefSeq" id="WP_311676344.1">
    <property type="nucleotide sequence ID" value="NZ_JAVREQ010000149.1"/>
</dbReference>
<dbReference type="PANTHER" id="PTHR11070">
    <property type="entry name" value="UVRD / RECB / PCRA DNA HELICASE FAMILY MEMBER"/>
    <property type="match status" value="1"/>
</dbReference>
<keyword evidence="1" id="KW-0547">Nucleotide-binding</keyword>
<keyword evidence="7" id="KW-1185">Reference proteome</keyword>
<dbReference type="InterPro" id="IPR000212">
    <property type="entry name" value="DNA_helicase_UvrD/REP"/>
</dbReference>
<evidence type="ECO:0000256" key="2">
    <source>
        <dbReference type="ARBA" id="ARBA00022801"/>
    </source>
</evidence>
<keyword evidence="6" id="KW-0269">Exonuclease</keyword>
<dbReference type="SUPFAM" id="SSF52540">
    <property type="entry name" value="P-loop containing nucleoside triphosphate hydrolases"/>
    <property type="match status" value="1"/>
</dbReference>
<comment type="caution">
    <text evidence="6">The sequence shown here is derived from an EMBL/GenBank/DDBJ whole genome shotgun (WGS) entry which is preliminary data.</text>
</comment>
<evidence type="ECO:0000256" key="1">
    <source>
        <dbReference type="ARBA" id="ARBA00022741"/>
    </source>
</evidence>
<dbReference type="InterPro" id="IPR014017">
    <property type="entry name" value="DNA_helicase_UvrD-like_C"/>
</dbReference>
<reference evidence="7" key="1">
    <citation type="submission" date="2023-07" db="EMBL/GenBank/DDBJ databases">
        <title>30 novel species of actinomycetes from the DSMZ collection.</title>
        <authorList>
            <person name="Nouioui I."/>
        </authorList>
    </citation>
    <scope>NUCLEOTIDE SEQUENCE [LARGE SCALE GENOMIC DNA]</scope>
    <source>
        <strain evidence="7">DSM 42041</strain>
    </source>
</reference>
<evidence type="ECO:0000259" key="5">
    <source>
        <dbReference type="PROSITE" id="PS51217"/>
    </source>
</evidence>
<feature type="non-terminal residue" evidence="6">
    <location>
        <position position="1"/>
    </location>
</feature>
<dbReference type="Gene3D" id="3.40.50.300">
    <property type="entry name" value="P-loop containing nucleotide triphosphate hydrolases"/>
    <property type="match status" value="1"/>
</dbReference>
<organism evidence="6 7">
    <name type="scientific">Streptomyces hazeniae</name>
    <dbReference type="NCBI Taxonomy" id="3075538"/>
    <lineage>
        <taxon>Bacteria</taxon>
        <taxon>Bacillati</taxon>
        <taxon>Actinomycetota</taxon>
        <taxon>Actinomycetes</taxon>
        <taxon>Kitasatosporales</taxon>
        <taxon>Streptomycetaceae</taxon>
        <taxon>Streptomyces</taxon>
    </lineage>
</organism>
<evidence type="ECO:0000313" key="7">
    <source>
        <dbReference type="Proteomes" id="UP001183414"/>
    </source>
</evidence>
<dbReference type="PROSITE" id="PS51217">
    <property type="entry name" value="UVRD_HELICASE_CTER"/>
    <property type="match status" value="1"/>
</dbReference>
<dbReference type="Gene3D" id="1.10.486.10">
    <property type="entry name" value="PCRA, domain 4"/>
    <property type="match status" value="1"/>
</dbReference>
<dbReference type="Pfam" id="PF13361">
    <property type="entry name" value="UvrD_C"/>
    <property type="match status" value="1"/>
</dbReference>
<name>A0ABU2P0M6_9ACTN</name>
<feature type="non-terminal residue" evidence="6">
    <location>
        <position position="156"/>
    </location>
</feature>
<dbReference type="GO" id="GO:0004527">
    <property type="term" value="F:exonuclease activity"/>
    <property type="evidence" value="ECO:0007669"/>
    <property type="project" value="UniProtKB-KW"/>
</dbReference>
<evidence type="ECO:0000256" key="3">
    <source>
        <dbReference type="ARBA" id="ARBA00022806"/>
    </source>
</evidence>
<sequence>VAEEIDALADSEGIKYSDVAVFYRTNNSSRALEEVFIRAGIPYKVVGGVRFYERREIRDIVAYLRVLDNPGDSVSMRRILNTPRRGIGDRAEACVAVYAENTGASFNDALQAAAEGRVPMLNSRSEKAIASFVQLLDSLRGKLDDELGDLVEAVME</sequence>
<keyword evidence="2" id="KW-0378">Hydrolase</keyword>
<dbReference type="Proteomes" id="UP001183414">
    <property type="component" value="Unassembled WGS sequence"/>
</dbReference>
<dbReference type="EMBL" id="JAVREQ010000149">
    <property type="protein sequence ID" value="MDT0382800.1"/>
    <property type="molecule type" value="Genomic_DNA"/>
</dbReference>
<dbReference type="InterPro" id="IPR027417">
    <property type="entry name" value="P-loop_NTPase"/>
</dbReference>
<accession>A0ABU2P0M6</accession>
<dbReference type="PANTHER" id="PTHR11070:SF2">
    <property type="entry name" value="ATP-DEPENDENT DNA HELICASE SRS2"/>
    <property type="match status" value="1"/>
</dbReference>
<feature type="domain" description="UvrD-like helicase C-terminal" evidence="5">
    <location>
        <begin position="1"/>
        <end position="156"/>
    </location>
</feature>
<keyword evidence="4" id="KW-0067">ATP-binding</keyword>